<protein>
    <submittedName>
        <fullName evidence="2">Uncharacterized protein</fullName>
    </submittedName>
</protein>
<evidence type="ECO:0000256" key="1">
    <source>
        <dbReference type="SAM" id="Phobius"/>
    </source>
</evidence>
<feature type="transmembrane region" description="Helical" evidence="1">
    <location>
        <begin position="13"/>
        <end position="33"/>
    </location>
</feature>
<dbReference type="AlphaFoldDB" id="A0A023G197"/>
<sequence length="91" mass="10630">MCLQAWGLHRVPFWVYTHFVPPVLHFLMLLLYASPHLACVFRFSWTFFVVYVHTVSFPNISSSGQQFVVQQMACSFFPKMAAVKKKKTKSR</sequence>
<name>A0A023G197_AMBTT</name>
<organism evidence="2">
    <name type="scientific">Amblyomma triste</name>
    <name type="common">Neotropical tick</name>
    <dbReference type="NCBI Taxonomy" id="251400"/>
    <lineage>
        <taxon>Eukaryota</taxon>
        <taxon>Metazoa</taxon>
        <taxon>Ecdysozoa</taxon>
        <taxon>Arthropoda</taxon>
        <taxon>Chelicerata</taxon>
        <taxon>Arachnida</taxon>
        <taxon>Acari</taxon>
        <taxon>Parasitiformes</taxon>
        <taxon>Ixodida</taxon>
        <taxon>Ixodoidea</taxon>
        <taxon>Ixodidae</taxon>
        <taxon>Amblyomminae</taxon>
        <taxon>Amblyomma</taxon>
    </lineage>
</organism>
<proteinExistence type="evidence at transcript level"/>
<accession>A0A023G197</accession>
<keyword evidence="1" id="KW-0472">Membrane</keyword>
<reference evidence="2" key="1">
    <citation type="submission" date="2014-03" db="EMBL/GenBank/DDBJ databases">
        <title>The sialotranscriptome of Amblyomma triste, Amblyomma parvum and Amblyomma cajennense ticks, uncovered by 454-based RNA-seq.</title>
        <authorList>
            <person name="Garcia G.R."/>
            <person name="Gardinassi L.G."/>
            <person name="Ribeiro J.M."/>
            <person name="Anatriello E."/>
            <person name="Ferreira B.R."/>
            <person name="Moreira H.N."/>
            <person name="Mafra C."/>
            <person name="Olegario M.M."/>
            <person name="Szabo P.J."/>
            <person name="Miranda-Santos I.K."/>
            <person name="Maruyama S.R."/>
        </authorList>
    </citation>
    <scope>NUCLEOTIDE SEQUENCE</scope>
    <source>
        <strain evidence="2">Mato Grasso do Sul</strain>
        <tissue evidence="2">Salivary glands</tissue>
    </source>
</reference>
<keyword evidence="1" id="KW-0812">Transmembrane</keyword>
<evidence type="ECO:0000313" key="2">
    <source>
        <dbReference type="EMBL" id="JAC27514.1"/>
    </source>
</evidence>
<keyword evidence="1" id="KW-1133">Transmembrane helix</keyword>
<dbReference type="EMBL" id="GBBM01007904">
    <property type="protein sequence ID" value="JAC27514.1"/>
    <property type="molecule type" value="mRNA"/>
</dbReference>